<name>A0ABV9DST6_9ACTN</name>
<dbReference type="InterPro" id="IPR001387">
    <property type="entry name" value="Cro/C1-type_HTH"/>
</dbReference>
<dbReference type="Pfam" id="PF19054">
    <property type="entry name" value="DUF5753"/>
    <property type="match status" value="1"/>
</dbReference>
<dbReference type="InterPro" id="IPR043917">
    <property type="entry name" value="DUF5753"/>
</dbReference>
<accession>A0ABV9DST6</accession>
<dbReference type="Gene3D" id="1.10.260.40">
    <property type="entry name" value="lambda repressor-like DNA-binding domains"/>
    <property type="match status" value="1"/>
</dbReference>
<feature type="domain" description="DUF5753" evidence="1">
    <location>
        <begin position="95"/>
        <end position="265"/>
    </location>
</feature>
<protein>
    <submittedName>
        <fullName evidence="2">Helix-turn-helix domain-containing protein</fullName>
    </submittedName>
</protein>
<sequence>MSRQLKERREATGLTADQVTEQARQAGASKWSASKITRLERNEWLRPTVEDVELLLDIYRVTDLAQRAEYVQLAKEARQKGWWSAYADVLGRGLLTGLEPGASRIRTVEIAVLPGLLQTESYARRIIEGGGVEDTAEVTRRVEARMLRQQLLDPKGSPPVYWAIIDEAAIRKIPADIREEQIRYLIDVQRPALRVQILPDEAGLHAAVGGGFTLLDFPEDSGLVYTENSVASRIDEEPEALEAWDLVYQYVSASAMSVEATRTHLVSLL</sequence>
<gene>
    <name evidence="2" type="ORF">ACFO4E_08840</name>
</gene>
<evidence type="ECO:0000313" key="3">
    <source>
        <dbReference type="Proteomes" id="UP001595923"/>
    </source>
</evidence>
<dbReference type="CDD" id="cd00093">
    <property type="entry name" value="HTH_XRE"/>
    <property type="match status" value="1"/>
</dbReference>
<keyword evidence="3" id="KW-1185">Reference proteome</keyword>
<dbReference type="Proteomes" id="UP001595923">
    <property type="component" value="Unassembled WGS sequence"/>
</dbReference>
<dbReference type="EMBL" id="JBHSFQ010000006">
    <property type="protein sequence ID" value="MFC4561959.1"/>
    <property type="molecule type" value="Genomic_DNA"/>
</dbReference>
<evidence type="ECO:0000313" key="2">
    <source>
        <dbReference type="EMBL" id="MFC4561959.1"/>
    </source>
</evidence>
<evidence type="ECO:0000259" key="1">
    <source>
        <dbReference type="Pfam" id="PF19054"/>
    </source>
</evidence>
<dbReference type="RefSeq" id="WP_378572733.1">
    <property type="nucleotide sequence ID" value="NZ_JBHSFQ010000006.1"/>
</dbReference>
<dbReference type="Pfam" id="PF13560">
    <property type="entry name" value="HTH_31"/>
    <property type="match status" value="1"/>
</dbReference>
<proteinExistence type="predicted"/>
<dbReference type="InterPro" id="IPR010982">
    <property type="entry name" value="Lambda_DNA-bd_dom_sf"/>
</dbReference>
<reference evidence="3" key="1">
    <citation type="journal article" date="2019" name="Int. J. Syst. Evol. Microbiol.">
        <title>The Global Catalogue of Microorganisms (GCM) 10K type strain sequencing project: providing services to taxonomists for standard genome sequencing and annotation.</title>
        <authorList>
            <consortium name="The Broad Institute Genomics Platform"/>
            <consortium name="The Broad Institute Genome Sequencing Center for Infectious Disease"/>
            <person name="Wu L."/>
            <person name="Ma J."/>
        </authorList>
    </citation>
    <scope>NUCLEOTIDE SEQUENCE [LARGE SCALE GENOMIC DNA]</scope>
    <source>
        <strain evidence="3">XZYJ18</strain>
    </source>
</reference>
<comment type="caution">
    <text evidence="2">The sequence shown here is derived from an EMBL/GenBank/DDBJ whole genome shotgun (WGS) entry which is preliminary data.</text>
</comment>
<organism evidence="2 3">
    <name type="scientific">Nocardiopsis mangrovi</name>
    <dbReference type="NCBI Taxonomy" id="1179818"/>
    <lineage>
        <taxon>Bacteria</taxon>
        <taxon>Bacillati</taxon>
        <taxon>Actinomycetota</taxon>
        <taxon>Actinomycetes</taxon>
        <taxon>Streptosporangiales</taxon>
        <taxon>Nocardiopsidaceae</taxon>
        <taxon>Nocardiopsis</taxon>
    </lineage>
</organism>